<dbReference type="Pfam" id="PF02239">
    <property type="entry name" value="Cytochrom_D1"/>
    <property type="match status" value="1"/>
</dbReference>
<dbReference type="AlphaFoldDB" id="A0A1V0B6E8"/>
<keyword evidence="2" id="KW-1185">Reference proteome</keyword>
<dbReference type="STRING" id="1931241.BVH74_12420"/>
<reference evidence="1 2" key="1">
    <citation type="submission" date="2017-03" db="EMBL/GenBank/DDBJ databases">
        <title>Complete genome sequence of the novel DNRA strain Pseudomonas sp. S-6-2 isolated from Chinese polluted river sediment. Journal of Biotechnology.</title>
        <authorList>
            <person name="Li J."/>
            <person name="Xiang F."/>
            <person name="Wang L."/>
            <person name="Xi L."/>
            <person name="Liu J."/>
        </authorList>
    </citation>
    <scope>NUCLEOTIDE SEQUENCE [LARGE SCALE GENOMIC DNA]</scope>
    <source>
        <strain evidence="1 2">S-6-2</strain>
    </source>
</reference>
<dbReference type="InterPro" id="IPR011048">
    <property type="entry name" value="Haem_d1_sf"/>
</dbReference>
<dbReference type="Proteomes" id="UP000243488">
    <property type="component" value="Chromosome"/>
</dbReference>
<dbReference type="InterPro" id="IPR015943">
    <property type="entry name" value="WD40/YVTN_repeat-like_dom_sf"/>
</dbReference>
<gene>
    <name evidence="1" type="ORF">BVH74_12420</name>
</gene>
<protein>
    <submittedName>
        <fullName evidence="1">Cytochrome D1</fullName>
    </submittedName>
</protein>
<organism evidence="1 2">
    <name type="scientific">Halopseudomonas phragmitis</name>
    <dbReference type="NCBI Taxonomy" id="1931241"/>
    <lineage>
        <taxon>Bacteria</taxon>
        <taxon>Pseudomonadati</taxon>
        <taxon>Pseudomonadota</taxon>
        <taxon>Gammaproteobacteria</taxon>
        <taxon>Pseudomonadales</taxon>
        <taxon>Pseudomonadaceae</taxon>
        <taxon>Halopseudomonas</taxon>
    </lineage>
</organism>
<dbReference type="RefSeq" id="WP_080050374.1">
    <property type="nucleotide sequence ID" value="NZ_CP020100.1"/>
</dbReference>
<evidence type="ECO:0000313" key="2">
    <source>
        <dbReference type="Proteomes" id="UP000243488"/>
    </source>
</evidence>
<evidence type="ECO:0000313" key="1">
    <source>
        <dbReference type="EMBL" id="AQZ95506.1"/>
    </source>
</evidence>
<dbReference type="SUPFAM" id="SSF51004">
    <property type="entry name" value="C-terminal (heme d1) domain of cytochrome cd1-nitrite reductase"/>
    <property type="match status" value="1"/>
</dbReference>
<dbReference type="PANTHER" id="PTHR47197:SF3">
    <property type="entry name" value="DIHYDRO-HEME D1 DEHYDROGENASE"/>
    <property type="match status" value="1"/>
</dbReference>
<dbReference type="InterPro" id="IPR051200">
    <property type="entry name" value="Host-pathogen_enzymatic-act"/>
</dbReference>
<name>A0A1V0B6E8_9GAMM</name>
<dbReference type="PANTHER" id="PTHR47197">
    <property type="entry name" value="PROTEIN NIRF"/>
    <property type="match status" value="1"/>
</dbReference>
<proteinExistence type="predicted"/>
<sequence>MSRLGYAVAVVVVAGLAGTLGWLTQSDEEPALLPAPAPELRGQVLGQAQRDGVDITLEVVSSGTAAVLTEGVFADFRIHLRDAGSGQPLVGLAPGAWIDQQVLHGAGSDDPAMACRQRIAHYLKGTLGVRPVVDLNSYYMLVLNQDPSISVIDPSVSLGGLTSTLARIVLKRSPMDWVESRRQKRLYVSMPSADEVAVIDTESFNVLASVPAGAQPVRVALQPDERYLWVGNNASDPALSGVTVLDTVTLEPVLQVATGAGHHEIAFTSDSTRAFVSNRDSGTVSVFDTATLKQLAELKPGGQLLALAYAELSGALYVVDGASGRVSVFDARSLKPRAEILSQPGLGPLQLSPDGRHALVLNPREDRVLVLDTASDRLIHELQISGEPYQLTFSKTYAYVRTLGSNRVSMIALGSLGTGRTPVFQDFEAGVPAPGLAGNLPLASGMGLAVDDNAVFVVNPVDNSIYFYMEGMNAPSSAYINRGHTSRAVRVVDRTLQEVEPGVYQGRVRVPSAGELDLAMVLAQPDMTQCFSFQVAADPELASRRMSPRVEYLLETGVVRGEPNQPVRFRLWRGDSQEPWSGVDDLRLRYFLAPASRSREQPVRELGDGLYEATLSLEQPGAYYLHLASESLGLTWGDLPYASVRKLLNGD</sequence>
<dbReference type="EMBL" id="CP020100">
    <property type="protein sequence ID" value="AQZ95506.1"/>
    <property type="molecule type" value="Genomic_DNA"/>
</dbReference>
<dbReference type="Gene3D" id="2.130.10.10">
    <property type="entry name" value="YVTN repeat-like/Quinoprotein amine dehydrogenase"/>
    <property type="match status" value="2"/>
</dbReference>
<dbReference type="KEGG" id="ppha:BVH74_12420"/>
<accession>A0A1V0B6E8</accession>